<evidence type="ECO:0000313" key="3">
    <source>
        <dbReference type="Proteomes" id="UP000024837"/>
    </source>
</evidence>
<evidence type="ECO:0000313" key="2">
    <source>
        <dbReference type="EMBL" id="EWC44890.1"/>
    </source>
</evidence>
<protein>
    <submittedName>
        <fullName evidence="2">Uncharacterized protein</fullName>
    </submittedName>
</protein>
<sequence>MDGSLEVNEGLAMSGAPSSTSSTPSPPTPEIPRSIPHSLGIIPREPTIFLSPGSGGGISEPHHIPQAAFQPRIKPLTYTVPTEEPPVATVLTCNEQKKYLFLLRHICVKAAHAFYSDHNLRAALDKKHIPIFLTKDKQIARLPFDLTLPQWTQHLRKACDTRFITADIVQCIESFKGEIQPVDEVHHALVKGKTKSDRALLAVIEAARTFVKQLKDWEMCEMVDSVYNEVELLILLKKRAMAADIGEGGGDASRNTRRRTWN</sequence>
<proteinExistence type="predicted"/>
<dbReference type="HOGENOM" id="CLU_1061846_0_0_1"/>
<gene>
    <name evidence="2" type="ORF">DRE_00949</name>
</gene>
<feature type="region of interest" description="Disordered" evidence="1">
    <location>
        <begin position="1"/>
        <end position="37"/>
    </location>
</feature>
<dbReference type="Proteomes" id="UP000024837">
    <property type="component" value="Unassembled WGS sequence"/>
</dbReference>
<organism evidence="2 3">
    <name type="scientific">Drechslerella stenobrocha 248</name>
    <dbReference type="NCBI Taxonomy" id="1043628"/>
    <lineage>
        <taxon>Eukaryota</taxon>
        <taxon>Fungi</taxon>
        <taxon>Dikarya</taxon>
        <taxon>Ascomycota</taxon>
        <taxon>Pezizomycotina</taxon>
        <taxon>Orbiliomycetes</taxon>
        <taxon>Orbiliales</taxon>
        <taxon>Orbiliaceae</taxon>
        <taxon>Drechslerella</taxon>
    </lineage>
</organism>
<name>W7I7D7_9PEZI</name>
<dbReference type="OrthoDB" id="5299066at2759"/>
<accession>W7I7D7</accession>
<dbReference type="EMBL" id="KI966433">
    <property type="protein sequence ID" value="EWC44890.1"/>
    <property type="molecule type" value="Genomic_DNA"/>
</dbReference>
<reference evidence="2 3" key="1">
    <citation type="submission" date="2013-05" db="EMBL/GenBank/DDBJ databases">
        <title>Drechslerella stenobrocha genome reveals carnivorous origination and mechanical trapping mechanism of predatory fungi.</title>
        <authorList>
            <person name="Liu X."/>
            <person name="Zhang W."/>
            <person name="Liu K."/>
        </authorList>
    </citation>
    <scope>NUCLEOTIDE SEQUENCE [LARGE SCALE GENOMIC DNA]</scope>
    <source>
        <strain evidence="2 3">248</strain>
    </source>
</reference>
<keyword evidence="3" id="KW-1185">Reference proteome</keyword>
<dbReference type="AlphaFoldDB" id="W7I7D7"/>
<evidence type="ECO:0000256" key="1">
    <source>
        <dbReference type="SAM" id="MobiDB-lite"/>
    </source>
</evidence>